<dbReference type="VEuPathDB" id="VectorBase:AALB007500"/>
<comment type="subcellular location">
    <subcellularLocation>
        <location evidence="1">Cytoplasm</location>
        <location evidence="1">Cytoskeleton</location>
        <location evidence="1">Cilium basal body</location>
    </subcellularLocation>
</comment>
<evidence type="ECO:0000256" key="3">
    <source>
        <dbReference type="ARBA" id="ARBA00022794"/>
    </source>
</evidence>
<evidence type="ECO:0000256" key="1">
    <source>
        <dbReference type="ARBA" id="ARBA00004120"/>
    </source>
</evidence>
<dbReference type="InterPro" id="IPR010796">
    <property type="entry name" value="C2_B9-type_dom"/>
</dbReference>
<dbReference type="Pfam" id="PF07162">
    <property type="entry name" value="B9-C2"/>
    <property type="match status" value="1"/>
</dbReference>
<dbReference type="Proteomes" id="UP000069272">
    <property type="component" value="Chromosome 3R"/>
</dbReference>
<protein>
    <submittedName>
        <fullName evidence="6">Uncharacterized protein</fullName>
    </submittedName>
</protein>
<accession>A0A182FLU1</accession>
<dbReference type="EnsemblMetazoa" id="AALB007500-RA">
    <property type="protein sequence ID" value="AALB007500-PA"/>
    <property type="gene ID" value="AALB007500"/>
</dbReference>
<evidence type="ECO:0000256" key="4">
    <source>
        <dbReference type="ARBA" id="ARBA00023212"/>
    </source>
</evidence>
<dbReference type="VEuPathDB" id="VectorBase:AALB20_034271"/>
<dbReference type="PANTHER" id="PTHR12968:SF4">
    <property type="entry name" value="TECTONIC-LIKE COMPLEX MEMBER MKS1"/>
    <property type="match status" value="1"/>
</dbReference>
<keyword evidence="7" id="KW-1185">Reference proteome</keyword>
<evidence type="ECO:0000256" key="2">
    <source>
        <dbReference type="ARBA" id="ARBA00022490"/>
    </source>
</evidence>
<reference evidence="6 7" key="1">
    <citation type="journal article" date="2017" name="G3 (Bethesda)">
        <title>The Physical Genome Mapping of Anopheles albimanus Corrected Scaffold Misassemblies and Identified Interarm Rearrangements in Genus Anopheles.</title>
        <authorList>
            <person name="Artemov G.N."/>
            <person name="Peery A.N."/>
            <person name="Jiang X."/>
            <person name="Tu Z."/>
            <person name="Stegniy V.N."/>
            <person name="Sharakhova M.V."/>
            <person name="Sharakhov I.V."/>
        </authorList>
    </citation>
    <scope>NUCLEOTIDE SEQUENCE [LARGE SCALE GENOMIC DNA]</scope>
    <source>
        <strain evidence="6 7">ALBI9_A</strain>
    </source>
</reference>
<dbReference type="AlphaFoldDB" id="A0A182FLU1"/>
<reference evidence="6" key="2">
    <citation type="submission" date="2022-08" db="UniProtKB">
        <authorList>
            <consortium name="EnsemblMetazoa"/>
        </authorList>
    </citation>
    <scope>IDENTIFICATION</scope>
    <source>
        <strain evidence="6">STECLA/ALBI9_A</strain>
    </source>
</reference>
<dbReference type="PANTHER" id="PTHR12968">
    <property type="entry name" value="B9 DOMAIN-CONTAINING"/>
    <property type="match status" value="1"/>
</dbReference>
<dbReference type="GO" id="GO:0060271">
    <property type="term" value="P:cilium assembly"/>
    <property type="evidence" value="ECO:0007669"/>
    <property type="project" value="TreeGrafter"/>
</dbReference>
<keyword evidence="2" id="KW-0963">Cytoplasm</keyword>
<evidence type="ECO:0000313" key="6">
    <source>
        <dbReference type="EnsemblMetazoa" id="AALB007500-PA"/>
    </source>
</evidence>
<evidence type="ECO:0000256" key="5">
    <source>
        <dbReference type="ARBA" id="ARBA00023273"/>
    </source>
</evidence>
<keyword evidence="3" id="KW-0970">Cilium biogenesis/degradation</keyword>
<organism evidence="6 7">
    <name type="scientific">Anopheles albimanus</name>
    <name type="common">New world malaria mosquito</name>
    <dbReference type="NCBI Taxonomy" id="7167"/>
    <lineage>
        <taxon>Eukaryota</taxon>
        <taxon>Metazoa</taxon>
        <taxon>Ecdysozoa</taxon>
        <taxon>Arthropoda</taxon>
        <taxon>Hexapoda</taxon>
        <taxon>Insecta</taxon>
        <taxon>Pterygota</taxon>
        <taxon>Neoptera</taxon>
        <taxon>Endopterygota</taxon>
        <taxon>Diptera</taxon>
        <taxon>Nematocera</taxon>
        <taxon>Culicoidea</taxon>
        <taxon>Culicidae</taxon>
        <taxon>Anophelinae</taxon>
        <taxon>Anopheles</taxon>
    </lineage>
</organism>
<keyword evidence="5" id="KW-0966">Cell projection</keyword>
<name>A0A182FLU1_ANOAL</name>
<proteinExistence type="predicted"/>
<keyword evidence="4" id="KW-0206">Cytoskeleton</keyword>
<dbReference type="STRING" id="7167.A0A182FLU1"/>
<sequence>MSHSQQSTLKTMNTDQKIYKTGIYRTGDDVANFQFRILIHKIHSLIDVPNMGGQIQPFMDSAADRSMEMKTVKWQEKMFSRFEVDYYILKENCKTERQKKYYHRLKKESQRSSILFTYVEGDDYYPEDLIRFNKTHLISQLAESKVQSMYLMADLGKEVLLFSIHWYTDHGLLQVYPDFNNLNVNPYYQEIRGSSLQMYHYALEKCNPTEQLFEPVLPPPTKKLPPLVYGRETLFDVPKMPRQQNAIILLELQSATGFSYDTGGIHIRYKVQPSEGVQFANEHDSEVTGSTQSSSKTGNRWHFSDCHELQFTVLNCNTSSPKIDVYFEAVSIDSSNRERYFGHSHMAISFMQRKGESTLNFVQLNNADAADGIEAFLVGNRRKIYLASFYGK</sequence>
<dbReference type="GO" id="GO:0036038">
    <property type="term" value="C:MKS complex"/>
    <property type="evidence" value="ECO:0007669"/>
    <property type="project" value="TreeGrafter"/>
</dbReference>
<evidence type="ECO:0000313" key="7">
    <source>
        <dbReference type="Proteomes" id="UP000069272"/>
    </source>
</evidence>